<protein>
    <submittedName>
        <fullName evidence="1">Uncharacterized protein</fullName>
    </submittedName>
</protein>
<proteinExistence type="predicted"/>
<evidence type="ECO:0000313" key="1">
    <source>
        <dbReference type="EMBL" id="GID79760.1"/>
    </source>
</evidence>
<dbReference type="Proteomes" id="UP000609879">
    <property type="component" value="Unassembled WGS sequence"/>
</dbReference>
<name>A0ABQ3YIB8_9ACTN</name>
<evidence type="ECO:0000313" key="2">
    <source>
        <dbReference type="Proteomes" id="UP000609879"/>
    </source>
</evidence>
<keyword evidence="2" id="KW-1185">Reference proteome</keyword>
<accession>A0ABQ3YIB8</accession>
<organism evidence="1 2">
    <name type="scientific">Paractinoplanes deccanensis</name>
    <dbReference type="NCBI Taxonomy" id="113561"/>
    <lineage>
        <taxon>Bacteria</taxon>
        <taxon>Bacillati</taxon>
        <taxon>Actinomycetota</taxon>
        <taxon>Actinomycetes</taxon>
        <taxon>Micromonosporales</taxon>
        <taxon>Micromonosporaceae</taxon>
        <taxon>Paractinoplanes</taxon>
    </lineage>
</organism>
<gene>
    <name evidence="1" type="ORF">Ade02nite_84010</name>
</gene>
<reference evidence="1 2" key="1">
    <citation type="submission" date="2021-01" db="EMBL/GenBank/DDBJ databases">
        <title>Whole genome shotgun sequence of Actinoplanes deccanensis NBRC 13994.</title>
        <authorList>
            <person name="Komaki H."/>
            <person name="Tamura T."/>
        </authorList>
    </citation>
    <scope>NUCLEOTIDE SEQUENCE [LARGE SCALE GENOMIC DNA]</scope>
    <source>
        <strain evidence="1 2">NBRC 13994</strain>
    </source>
</reference>
<comment type="caution">
    <text evidence="1">The sequence shown here is derived from an EMBL/GenBank/DDBJ whole genome shotgun (WGS) entry which is preliminary data.</text>
</comment>
<sequence>MMSDIAPGPEDAGEDGLRKAWAKLRALPRDDQREDLLDRGLGILLFLRAGEITTADAVPMLRALLNRNRPEA</sequence>
<dbReference type="EMBL" id="BOMI01000178">
    <property type="protein sequence ID" value="GID79760.1"/>
    <property type="molecule type" value="Genomic_DNA"/>
</dbReference>